<feature type="transmembrane region" description="Helical" evidence="3">
    <location>
        <begin position="2385"/>
        <end position="2405"/>
    </location>
</feature>
<feature type="transmembrane region" description="Helical" evidence="3">
    <location>
        <begin position="2273"/>
        <end position="2291"/>
    </location>
</feature>
<dbReference type="PANTHER" id="PTHR24104">
    <property type="entry name" value="E3 UBIQUITIN-PROTEIN LIGASE NHLRC1-RELATED"/>
    <property type="match status" value="1"/>
</dbReference>
<feature type="repeat" description="NHL" evidence="2">
    <location>
        <begin position="768"/>
        <end position="807"/>
    </location>
</feature>
<reference evidence="4" key="1">
    <citation type="submission" date="2021-02" db="EMBL/GenBank/DDBJ databases">
        <authorList>
            <person name="Nowell W R."/>
        </authorList>
    </citation>
    <scope>NUCLEOTIDE SEQUENCE</scope>
</reference>
<dbReference type="PANTHER" id="PTHR24104:SF25">
    <property type="entry name" value="PROTEIN LIN-41"/>
    <property type="match status" value="1"/>
</dbReference>
<evidence type="ECO:0000256" key="3">
    <source>
        <dbReference type="SAM" id="Phobius"/>
    </source>
</evidence>
<dbReference type="Gene3D" id="2.120.10.30">
    <property type="entry name" value="TolB, C-terminal domain"/>
    <property type="match status" value="8"/>
</dbReference>
<feature type="repeat" description="NHL" evidence="2">
    <location>
        <begin position="512"/>
        <end position="551"/>
    </location>
</feature>
<feature type="repeat" description="NHL" evidence="2">
    <location>
        <begin position="1571"/>
        <end position="1604"/>
    </location>
</feature>
<feature type="repeat" description="NHL" evidence="2">
    <location>
        <begin position="1467"/>
        <end position="1498"/>
    </location>
</feature>
<dbReference type="InterPro" id="IPR001258">
    <property type="entry name" value="NHL_repeat"/>
</dbReference>
<dbReference type="GO" id="GO:0008270">
    <property type="term" value="F:zinc ion binding"/>
    <property type="evidence" value="ECO:0007669"/>
    <property type="project" value="UniProtKB-KW"/>
</dbReference>
<evidence type="ECO:0000256" key="2">
    <source>
        <dbReference type="PROSITE-ProRule" id="PRU00504"/>
    </source>
</evidence>
<dbReference type="Pfam" id="PF01436">
    <property type="entry name" value="NHL"/>
    <property type="match status" value="3"/>
</dbReference>
<feature type="transmembrane region" description="Helical" evidence="3">
    <location>
        <begin position="2417"/>
        <end position="2437"/>
    </location>
</feature>
<keyword evidence="3" id="KW-0472">Membrane</keyword>
<evidence type="ECO:0000313" key="5">
    <source>
        <dbReference type="Proteomes" id="UP000663845"/>
    </source>
</evidence>
<evidence type="ECO:0008006" key="6">
    <source>
        <dbReference type="Google" id="ProtNLM"/>
    </source>
</evidence>
<dbReference type="Gene3D" id="1.20.1070.10">
    <property type="entry name" value="Rhodopsin 7-helix transmembrane proteins"/>
    <property type="match status" value="2"/>
</dbReference>
<feature type="repeat" description="NHL" evidence="2">
    <location>
        <begin position="213"/>
        <end position="254"/>
    </location>
</feature>
<proteinExistence type="predicted"/>
<feature type="transmembrane region" description="Helical" evidence="3">
    <location>
        <begin position="2150"/>
        <end position="2173"/>
    </location>
</feature>
<dbReference type="SUPFAM" id="SSF101898">
    <property type="entry name" value="NHL repeat"/>
    <property type="match status" value="5"/>
</dbReference>
<keyword evidence="3" id="KW-1133">Transmembrane helix</keyword>
<keyword evidence="3" id="KW-0812">Transmembrane</keyword>
<dbReference type="SUPFAM" id="SSF63829">
    <property type="entry name" value="Calcium-dependent phosphotriesterase"/>
    <property type="match status" value="1"/>
</dbReference>
<gene>
    <name evidence="4" type="ORF">JYZ213_LOCUS17241</name>
</gene>
<dbReference type="Proteomes" id="UP000663845">
    <property type="component" value="Unassembled WGS sequence"/>
</dbReference>
<dbReference type="InterPro" id="IPR050952">
    <property type="entry name" value="TRIM-NHL_E3_ligases"/>
</dbReference>
<dbReference type="Gene3D" id="2.40.10.500">
    <property type="match status" value="2"/>
</dbReference>
<feature type="transmembrane region" description="Helical" evidence="3">
    <location>
        <begin position="2334"/>
        <end position="2356"/>
    </location>
</feature>
<sequence length="2460" mass="271919">MLFIIIPTSIVLTKKTDNNKSTTTKSSITEIITTPKEPTTSSVTTTITTRTTNTTANPTLSFNQPKFSATATWNSNGIIIANQSIVGKNPGAIFVNTNNTIYIANQQNHTIVMWHEESVNLTKIIHGNFIRPRSLFVTSNGDIYIDDGWRNGRVQKWVAETNTFVTVMNVSSSCWGLFVDINNTLYCSMYNDDQVVKRSLNDSVMTSNRIAAGTGIDEHSSNELNGPKGIFVDVNLDLYVADCENDRIQLFHSEELNGITVVGSESLNPTIILVCPTGIVLDAEKYLFIVDSVNNRIVGSGLNGFRCLVGCYGMGSRSNQLNKPISLSFDYSGNIFVSDQENSRIQKFLLMKDSFALSLNQPKFCSTATWNPTGITFANQSIVGEYPFAIFVNTNNTIYVADAENNTILIWHEESVNPTKIIHGNFAEPASLFVTSNGDIYVDDGYKNGRVQKWIAKTNNFVTVMNVNSSCYGLFVDINDTLYCSRTFHHQVVKRSLNDAEMISNLVAAGTGTRGSDSNQLDSPFGIFVDVNLDLYVADCENHRVQLFQSGESNGTAVVGSGSLNPIITLVCPTGIVLDAEKYLFIVDSTSNRIFGSGLDGFRCLVGCDGKALSFNQPKFSATATWNSNGITIANRSIVGQSPGAIFVNTNNTIYVANQQNHTIVMWQEESVNPTKIIHGNFARPYSLFVTSNGDIYIDDGEDNSRVQKWIAETNNFVTVMNVNSSCCGLFVDINNTLYCSMRDDEQVVKRSLNDPVINSNRVAAGTGSYGSASNQLSSPHGIFVDVNLDLYVADCGNDRIQLFQSGGLSGITVVGSEPLNPTIMLSCPTGIVLDAEKYLFIVDTDNHRIVGSDLNGFRCLVGCYGVGSQSNQLNNPYSLSFDRSGNMFVVDQENSRIQKFLLMKDSFALSFNQPKFCSQATWNPTGITFANQSIVGEYPLAIFVNTNNTIYAADAENNIILIWHEESVKPTKITHGNFAEPASLFVTSNGDIYIDDGYKNSRVQKWSVETNTFTTVMNVNSPCTGLFVDINDTLYCSMHDHHQVVKRSLNDAEMISNLVAAGTGINGSASNQLKSPYGIFVDVNLDLYVADCENHRVQLFQSGESNGTAVVGSGSLNQISTLVCPTGIVLDAEKYLFIVDSTSNRIFGSGLDGFRCLVGCDGKGSLSNQLDYPFSFSFDHSGNMFVVDQENSRIQKFKYLKRYCALSFNQPKFGPAPIWDSNGITFADRSIAGQSPGAMFVNTNNTIYVANHEKNTIVMWQEEIAKPTKIIHGSFTRPCSIFVTSNGDIYIDDGEDNSGVQKWIAETNNFVTVMNVNSSCCGLFVDINDTLYCSMRDDEQVVKRSLNDSVINSNRVAAGTGIYGSASNQLSRPHGIFVDVNLDLYVADCGNDRIQLFQSGGLNGITVVGSESLNPTIMLSCPTGIVLDAEKYLFIVDQDNHRIIGSGLNGIRCLVGCYGEGSRSNQLSRPISLSFDYSGNIVVTDQENSRIQKFLLMKDSFALSFNQPKFCSTATWNPTGITFANQSIVGEYPFANFVNTNNTIYVADAENNIILIWYQESVEPTKITHGNFAEPASLFVTPNGDIYVDDGYENGRVQKLSVETNNFTTVMNVNSSCTGLFVDINDTLYCSMRDHHQVVKRPLNDVEMISNLVAAGTGIRGSDSNQLDSPFGIFVDVNLDLYVADCDNHRVQLFQSGESNGTAVVGSGSLNQIITLVCPTGIVLDAEKYLFIVDSTSNRIFGSGLDGFRCLVGCDGKGSLSNQLAIPSSFSFDRSNNMFVVDQGNSRIQKFKYLKRYCGTPVNIQFNYSSELTDDSPTYYRDCQVPQCHYETLQLHVDTTGWYVLWSENNINAYGYIYKNDFNPLKPPENLLLSHGGECNDGQFKLIIDLEINTRYILVITTRDPKIIGNFSIFISGPNNVSLSPFSPKESSCVIGDQCNIYIKGIGLTLDDILRDELQPNTVLNNQSFSIKLSAGLTIIMFVAGLINSILSFITFQHKDSQQVGCGMYLLTSSITSLLTISMFIIKFWFVVLTHINESTSLSILRGGCVAIEPILKLFLYLDGWLNACIAVERAVLIFKGVNFDKKKTKSIARRTVLILPFCPKESSCVIGDQCNIYIKGIGLTLDDILRDELQPNTGLNNQSFSIKLSAGLTIIMFVAGLINSILSFITFQHKDSQQVGCGMYLLTSSITSLLTISMFIIKFWFVVLTHINESTSLSILRGGCIAIEPILKLFLYLDGWLNACIAVERAVLIFKGVNFDKKKSKSIARRTVLILPFCIFGTLIHELVFRRLFVYETGLDKIDTNKTDEDTIKRYVSCITRYSPSVQDYNTAVLFFHLVGPFIINLFSALFIIFGGAHQRSVAQTNQSFQEHVQEQFHEHKQLIISPIVLLVLSVPRLIISLLPSCVKTSENLWLYLGAYFISFTPSMLIFLIFVSPSELYMKAFKQSFNRIRRHTPP</sequence>
<dbReference type="CDD" id="cd05819">
    <property type="entry name" value="NHL"/>
    <property type="match status" value="6"/>
</dbReference>
<comment type="caution">
    <text evidence="4">The sequence shown here is derived from an EMBL/GenBank/DDBJ whole genome shotgun (WGS) entry which is preliminary data.</text>
</comment>
<accession>A0A814II65</accession>
<keyword evidence="1" id="KW-0677">Repeat</keyword>
<dbReference type="SUPFAM" id="SSF81321">
    <property type="entry name" value="Family A G protein-coupled receptor-like"/>
    <property type="match status" value="2"/>
</dbReference>
<organism evidence="4 5">
    <name type="scientific">Adineta steineri</name>
    <dbReference type="NCBI Taxonomy" id="433720"/>
    <lineage>
        <taxon>Eukaryota</taxon>
        <taxon>Metazoa</taxon>
        <taxon>Spiralia</taxon>
        <taxon>Gnathifera</taxon>
        <taxon>Rotifera</taxon>
        <taxon>Eurotatoria</taxon>
        <taxon>Bdelloidea</taxon>
        <taxon>Adinetida</taxon>
        <taxon>Adinetidae</taxon>
        <taxon>Adineta</taxon>
    </lineage>
</organism>
<dbReference type="EMBL" id="CAJNOG010000160">
    <property type="protein sequence ID" value="CAF1024287.1"/>
    <property type="molecule type" value="Genomic_DNA"/>
</dbReference>
<feature type="transmembrane region" description="Helical" evidence="3">
    <location>
        <begin position="1974"/>
        <end position="1997"/>
    </location>
</feature>
<feature type="repeat" description="NHL" evidence="2">
    <location>
        <begin position="1065"/>
        <end position="1104"/>
    </location>
</feature>
<feature type="transmembrane region" description="Helical" evidence="3">
    <location>
        <begin position="2009"/>
        <end position="2033"/>
    </location>
</feature>
<feature type="repeat" description="NHL" evidence="2">
    <location>
        <begin position="1659"/>
        <end position="1698"/>
    </location>
</feature>
<name>A0A814II65_9BILA</name>
<evidence type="ECO:0000313" key="4">
    <source>
        <dbReference type="EMBL" id="CAF1024287.1"/>
    </source>
</evidence>
<dbReference type="PROSITE" id="PS51125">
    <property type="entry name" value="NHL"/>
    <property type="match status" value="8"/>
</dbReference>
<feature type="repeat" description="NHL" evidence="2">
    <location>
        <begin position="1362"/>
        <end position="1401"/>
    </location>
</feature>
<dbReference type="InterPro" id="IPR011042">
    <property type="entry name" value="6-blade_b-propeller_TolB-like"/>
</dbReference>
<feature type="transmembrane region" description="Helical" evidence="3">
    <location>
        <begin position="2185"/>
        <end position="2209"/>
    </location>
</feature>
<protein>
    <recommendedName>
        <fullName evidence="6">NHL repeat containing protein-like protein</fullName>
    </recommendedName>
</protein>
<evidence type="ECO:0000256" key="1">
    <source>
        <dbReference type="ARBA" id="ARBA00022737"/>
    </source>
</evidence>